<gene>
    <name evidence="1" type="ORF">NCTC7357_02223</name>
</gene>
<evidence type="ECO:0000313" key="2">
    <source>
        <dbReference type="Proteomes" id="UP000277437"/>
    </source>
</evidence>
<sequence>MFILPWVELNYTSLFAGWNEQPGNQNFRCHIQHKSNQRDCYNP</sequence>
<organism evidence="1 2">
    <name type="scientific">Pseudomonas chlororaphis</name>
    <dbReference type="NCBI Taxonomy" id="587753"/>
    <lineage>
        <taxon>Bacteria</taxon>
        <taxon>Pseudomonadati</taxon>
        <taxon>Pseudomonadota</taxon>
        <taxon>Gammaproteobacteria</taxon>
        <taxon>Pseudomonadales</taxon>
        <taxon>Pseudomonadaceae</taxon>
        <taxon>Pseudomonas</taxon>
    </lineage>
</organism>
<protein>
    <submittedName>
        <fullName evidence="1">Uncharacterized protein</fullName>
    </submittedName>
</protein>
<name>A0AAX3FX44_9PSED</name>
<accession>A0AAX3FX44</accession>
<reference evidence="1 2" key="1">
    <citation type="submission" date="2018-12" db="EMBL/GenBank/DDBJ databases">
        <authorList>
            <consortium name="Pathogen Informatics"/>
        </authorList>
    </citation>
    <scope>NUCLEOTIDE SEQUENCE [LARGE SCALE GENOMIC DNA]</scope>
    <source>
        <strain evidence="1 2">NCTC7357</strain>
    </source>
</reference>
<dbReference type="EMBL" id="LR134334">
    <property type="protein sequence ID" value="VEF73942.1"/>
    <property type="molecule type" value="Genomic_DNA"/>
</dbReference>
<dbReference type="Proteomes" id="UP000277437">
    <property type="component" value="Chromosome"/>
</dbReference>
<evidence type="ECO:0000313" key="1">
    <source>
        <dbReference type="EMBL" id="VEF73942.1"/>
    </source>
</evidence>
<proteinExistence type="predicted"/>
<dbReference type="AlphaFoldDB" id="A0AAX3FX44"/>